<dbReference type="CDD" id="cd15047">
    <property type="entry name" value="7tmC_GABA-B-like"/>
    <property type="match status" value="1"/>
</dbReference>
<keyword evidence="14" id="KW-1185">Reference proteome</keyword>
<feature type="transmembrane region" description="Helical" evidence="10">
    <location>
        <begin position="599"/>
        <end position="622"/>
    </location>
</feature>
<feature type="transmembrane region" description="Helical" evidence="10">
    <location>
        <begin position="711"/>
        <end position="729"/>
    </location>
</feature>
<dbReference type="AlphaFoldDB" id="A0A485L1M9"/>
<name>A0A485L1M9_9STRA</name>
<keyword evidence="7" id="KW-0325">Glycoprotein</keyword>
<keyword evidence="6" id="KW-0675">Receptor</keyword>
<dbReference type="PRINTS" id="PR00248">
    <property type="entry name" value="GPCRMGR"/>
</dbReference>
<dbReference type="InterPro" id="IPR017978">
    <property type="entry name" value="GPCR_3_C"/>
</dbReference>
<feature type="transmembrane region" description="Helical" evidence="10">
    <location>
        <begin position="824"/>
        <end position="844"/>
    </location>
</feature>
<reference evidence="12" key="2">
    <citation type="submission" date="2019-06" db="EMBL/GenBank/DDBJ databases">
        <title>Genomics analysis of Aphanomyces spp. identifies a new class of oomycete effector associated with host adaptation.</title>
        <authorList>
            <person name="Gaulin E."/>
        </authorList>
    </citation>
    <scope>NUCLEOTIDE SEQUENCE</scope>
    <source>
        <strain evidence="12">CBS 578.67</strain>
    </source>
</reference>
<feature type="transmembrane region" description="Helical" evidence="10">
    <location>
        <begin position="634"/>
        <end position="657"/>
    </location>
</feature>
<evidence type="ECO:0000256" key="10">
    <source>
        <dbReference type="SAM" id="Phobius"/>
    </source>
</evidence>
<keyword evidence="2 10" id="KW-0812">Transmembrane</keyword>
<protein>
    <submittedName>
        <fullName evidence="13">Aste57867_14800 protein</fullName>
    </submittedName>
</protein>
<evidence type="ECO:0000256" key="3">
    <source>
        <dbReference type="ARBA" id="ARBA00022989"/>
    </source>
</evidence>
<organism evidence="13 14">
    <name type="scientific">Aphanomyces stellatus</name>
    <dbReference type="NCBI Taxonomy" id="120398"/>
    <lineage>
        <taxon>Eukaryota</taxon>
        <taxon>Sar</taxon>
        <taxon>Stramenopiles</taxon>
        <taxon>Oomycota</taxon>
        <taxon>Saprolegniomycetes</taxon>
        <taxon>Saprolegniales</taxon>
        <taxon>Verrucalvaceae</taxon>
        <taxon>Aphanomyces</taxon>
    </lineage>
</organism>
<reference evidence="13 14" key="1">
    <citation type="submission" date="2019-03" db="EMBL/GenBank/DDBJ databases">
        <authorList>
            <person name="Gaulin E."/>
            <person name="Dumas B."/>
        </authorList>
    </citation>
    <scope>NUCLEOTIDE SEQUENCE [LARGE SCALE GENOMIC DNA]</scope>
    <source>
        <strain evidence="13">CBS 568.67</strain>
    </source>
</reference>
<dbReference type="PRINTS" id="PR01176">
    <property type="entry name" value="GABABRECEPTR"/>
</dbReference>
<dbReference type="PANTHER" id="PTHR10519">
    <property type="entry name" value="GABA-B RECEPTOR"/>
    <property type="match status" value="1"/>
</dbReference>
<evidence type="ECO:0000256" key="6">
    <source>
        <dbReference type="ARBA" id="ARBA00023170"/>
    </source>
</evidence>
<evidence type="ECO:0000313" key="13">
    <source>
        <dbReference type="EMBL" id="VFT91618.1"/>
    </source>
</evidence>
<feature type="region of interest" description="Disordered" evidence="9">
    <location>
        <begin position="862"/>
        <end position="900"/>
    </location>
</feature>
<dbReference type="InterPro" id="IPR000337">
    <property type="entry name" value="GPCR_3"/>
</dbReference>
<proteinExistence type="predicted"/>
<dbReference type="PANTHER" id="PTHR10519:SF20">
    <property type="entry name" value="G-PROTEIN COUPLED RECEPTOR 156-RELATED"/>
    <property type="match status" value="1"/>
</dbReference>
<comment type="subcellular location">
    <subcellularLocation>
        <location evidence="1">Membrane</location>
        <topology evidence="1">Multi-pass membrane protein</topology>
    </subcellularLocation>
</comment>
<sequence length="900" mass="97605">MATIPSKLEIRRGKCLDAAWVANVSVGLDLTARDSLNRKLYPTMRSAFKTPRFVIKDPRQSQPLAFARSGVCAANTDTLHGVGETVFASGGAQASQGSFAGTVTLEYNEWDSHLLTTTTLAILIQEVIGYNVTYMTSDAGTLQAERLASVRSGLCSPTHMNAETWQQGKLAKFAEVANETSYSIIGYNGLSGMYTLKSNVDEVLKGPASTKATLAAPHSADFWRDYALSDEMIQYFATNSSNVRTQATTRYCPDGGKFGCLNGCSKTKACTLHEALGKPCVMIAMMVAYYDPGFIQAITDNNNVPAYHCFLGFGGMQTYVETTIAQGGAITFYHYEPDIFHYQHAGKFIRIAWPRSQPQVIQTNTASYGEMGYGNGTTNPVNCDFPNSPLYKYTSYILSNEPMLNSLVSKFTISEIDMDSLMTAQVTNVVTNPVDPHFATACAWVKSNYNIWSGWVDRLPLCSLATHTSWTYAGCTNTSTVRTIAFAWDVPDPENPTHAYNCDGGLLTLPPTYQSSRTCEWLHTNEATWQLWLNQPPTCDMSFYAYSISPCSTASTRSVTFAWLLPDATGAHSLECVGGVALPSPVTIECDFVPSSSTVASSITALAVVVIVFILLCLAFVVKFRGRPVIKRSQWPLLIALLVGAIIMCVYVITGAGAPSTVLCGLRPVLASLGFTITFGSILVKSLRVYLIFNQKAMKKVNVPLSKMVKALALIVGIDLLIVVVWLIADFPKPTTTTDNAAEFVGTVDHTACHSKSFIFTALTIFWKAIVLFGGMYISFLIRHADADFQESVWIFGSACVILLASLIMLPLAFLVTLPPTIDLSFRSATILLSTVILICLMFGPKFAKLNLHDTTSYETGAATGKGSSAGGGGSKVSGSRHDIKQSGSRHDISPPKLST</sequence>
<feature type="transmembrane region" description="Helical" evidence="10">
    <location>
        <begin position="794"/>
        <end position="818"/>
    </location>
</feature>
<dbReference type="Pfam" id="PF00003">
    <property type="entry name" value="7tm_3"/>
    <property type="match status" value="1"/>
</dbReference>
<evidence type="ECO:0000259" key="11">
    <source>
        <dbReference type="PROSITE" id="PS50259"/>
    </source>
</evidence>
<dbReference type="OrthoDB" id="2150267at2759"/>
<evidence type="ECO:0000256" key="1">
    <source>
        <dbReference type="ARBA" id="ARBA00004141"/>
    </source>
</evidence>
<evidence type="ECO:0000313" key="12">
    <source>
        <dbReference type="EMBL" id="KAF0694316.1"/>
    </source>
</evidence>
<evidence type="ECO:0000313" key="14">
    <source>
        <dbReference type="Proteomes" id="UP000332933"/>
    </source>
</evidence>
<dbReference type="InterPro" id="IPR002455">
    <property type="entry name" value="GPCR3_GABA-B"/>
</dbReference>
<keyword evidence="3 10" id="KW-1133">Transmembrane helix</keyword>
<keyword evidence="8" id="KW-0807">Transducer</keyword>
<dbReference type="GO" id="GO:0038039">
    <property type="term" value="C:G protein-coupled receptor heterodimeric complex"/>
    <property type="evidence" value="ECO:0007669"/>
    <property type="project" value="TreeGrafter"/>
</dbReference>
<feature type="transmembrane region" description="Helical" evidence="10">
    <location>
        <begin position="758"/>
        <end position="782"/>
    </location>
</feature>
<dbReference type="Proteomes" id="UP000332933">
    <property type="component" value="Unassembled WGS sequence"/>
</dbReference>
<evidence type="ECO:0000256" key="4">
    <source>
        <dbReference type="ARBA" id="ARBA00023040"/>
    </source>
</evidence>
<feature type="compositionally biased region" description="Basic and acidic residues" evidence="9">
    <location>
        <begin position="880"/>
        <end position="894"/>
    </location>
</feature>
<evidence type="ECO:0000256" key="8">
    <source>
        <dbReference type="ARBA" id="ARBA00023224"/>
    </source>
</evidence>
<feature type="domain" description="G-protein coupled receptors family 3 profile" evidence="11">
    <location>
        <begin position="599"/>
        <end position="846"/>
    </location>
</feature>
<keyword evidence="5 10" id="KW-0472">Membrane</keyword>
<evidence type="ECO:0000256" key="2">
    <source>
        <dbReference type="ARBA" id="ARBA00022692"/>
    </source>
</evidence>
<dbReference type="EMBL" id="CAADRA010005598">
    <property type="protein sequence ID" value="VFT91618.1"/>
    <property type="molecule type" value="Genomic_DNA"/>
</dbReference>
<evidence type="ECO:0000256" key="5">
    <source>
        <dbReference type="ARBA" id="ARBA00023136"/>
    </source>
</evidence>
<dbReference type="GO" id="GO:0004965">
    <property type="term" value="F:G protein-coupled GABA receptor activity"/>
    <property type="evidence" value="ECO:0007669"/>
    <property type="project" value="InterPro"/>
</dbReference>
<keyword evidence="4" id="KW-0297">G-protein coupled receptor</keyword>
<dbReference type="PROSITE" id="PS50259">
    <property type="entry name" value="G_PROTEIN_RECEP_F3_4"/>
    <property type="match status" value="1"/>
</dbReference>
<dbReference type="EMBL" id="VJMH01005577">
    <property type="protein sequence ID" value="KAF0694316.1"/>
    <property type="molecule type" value="Genomic_DNA"/>
</dbReference>
<evidence type="ECO:0000256" key="9">
    <source>
        <dbReference type="SAM" id="MobiDB-lite"/>
    </source>
</evidence>
<gene>
    <name evidence="13" type="primary">Aste57867_14800</name>
    <name evidence="12" type="ORF">As57867_014745</name>
    <name evidence="13" type="ORF">ASTE57867_14800</name>
</gene>
<accession>A0A485L1M9</accession>
<evidence type="ECO:0000256" key="7">
    <source>
        <dbReference type="ARBA" id="ARBA00023180"/>
    </source>
</evidence>
<feature type="transmembrane region" description="Helical" evidence="10">
    <location>
        <begin position="669"/>
        <end position="691"/>
    </location>
</feature>